<accession>A0A9P5XXV3</accession>
<name>A0A9P5XXV3_9AGAR</name>
<sequence>MSNDLFSAVQSLDATTALDILSEATFDTDHIEDLVAAYLSSCHLSPTRTGEYTSFLLDLEASGKLPKITVTRGDGASYEDSFAALTRREVFEAIRDLLDADGDHQVRPENPYLVAALVSGASMRSGLCSASDQIANITQGLQLDPYQDGTADAGKIQIRAIHALLAILTAGDKYSRYTEAVGAIQKLRDGGVVTNENGKKLLDDALTHVQAGQSLSSEAAWGLIFP</sequence>
<reference evidence="1" key="1">
    <citation type="submission" date="2020-11" db="EMBL/GenBank/DDBJ databases">
        <authorList>
            <consortium name="DOE Joint Genome Institute"/>
            <person name="Ahrendt S."/>
            <person name="Riley R."/>
            <person name="Andreopoulos W."/>
            <person name="Labutti K."/>
            <person name="Pangilinan J."/>
            <person name="Ruiz-Duenas F.J."/>
            <person name="Barrasa J.M."/>
            <person name="Sanchez-Garcia M."/>
            <person name="Camarero S."/>
            <person name="Miyauchi S."/>
            <person name="Serrano A."/>
            <person name="Linde D."/>
            <person name="Babiker R."/>
            <person name="Drula E."/>
            <person name="Ayuso-Fernandez I."/>
            <person name="Pacheco R."/>
            <person name="Padilla G."/>
            <person name="Ferreira P."/>
            <person name="Barriuso J."/>
            <person name="Kellner H."/>
            <person name="Castanera R."/>
            <person name="Alfaro M."/>
            <person name="Ramirez L."/>
            <person name="Pisabarro A.G."/>
            <person name="Kuo A."/>
            <person name="Tritt A."/>
            <person name="Lipzen A."/>
            <person name="He G."/>
            <person name="Yan M."/>
            <person name="Ng V."/>
            <person name="Cullen D."/>
            <person name="Martin F."/>
            <person name="Rosso M.-N."/>
            <person name="Henrissat B."/>
            <person name="Hibbett D."/>
            <person name="Martinez A.T."/>
            <person name="Grigoriev I.V."/>
        </authorList>
    </citation>
    <scope>NUCLEOTIDE SEQUENCE</scope>
    <source>
        <strain evidence="1">CBS 247.69</strain>
    </source>
</reference>
<proteinExistence type="predicted"/>
<evidence type="ECO:0000313" key="2">
    <source>
        <dbReference type="Proteomes" id="UP000807353"/>
    </source>
</evidence>
<protein>
    <submittedName>
        <fullName evidence="1">Uncharacterized protein</fullName>
    </submittedName>
</protein>
<dbReference type="OrthoDB" id="2965384at2759"/>
<dbReference type="Proteomes" id="UP000807353">
    <property type="component" value="Unassembled WGS sequence"/>
</dbReference>
<organism evidence="1 2">
    <name type="scientific">Collybia nuda</name>
    <dbReference type="NCBI Taxonomy" id="64659"/>
    <lineage>
        <taxon>Eukaryota</taxon>
        <taxon>Fungi</taxon>
        <taxon>Dikarya</taxon>
        <taxon>Basidiomycota</taxon>
        <taxon>Agaricomycotina</taxon>
        <taxon>Agaricomycetes</taxon>
        <taxon>Agaricomycetidae</taxon>
        <taxon>Agaricales</taxon>
        <taxon>Tricholomatineae</taxon>
        <taxon>Clitocybaceae</taxon>
        <taxon>Collybia</taxon>
    </lineage>
</organism>
<dbReference type="AlphaFoldDB" id="A0A9P5XXV3"/>
<comment type="caution">
    <text evidence="1">The sequence shown here is derived from an EMBL/GenBank/DDBJ whole genome shotgun (WGS) entry which is preliminary data.</text>
</comment>
<evidence type="ECO:0000313" key="1">
    <source>
        <dbReference type="EMBL" id="KAF9457670.1"/>
    </source>
</evidence>
<dbReference type="EMBL" id="MU150362">
    <property type="protein sequence ID" value="KAF9457670.1"/>
    <property type="molecule type" value="Genomic_DNA"/>
</dbReference>
<keyword evidence="2" id="KW-1185">Reference proteome</keyword>
<gene>
    <name evidence="1" type="ORF">BDZ94DRAFT_194416</name>
</gene>